<name>A0A833QR85_9POAL</name>
<dbReference type="AlphaFoldDB" id="A0A833QR85"/>
<comment type="caution">
    <text evidence="1">The sequence shown here is derived from an EMBL/GenBank/DDBJ whole genome shotgun (WGS) entry which is preliminary data.</text>
</comment>
<gene>
    <name evidence="1" type="ORF">FCM35_KLT11441</name>
</gene>
<dbReference type="EMBL" id="SWLB01000022">
    <property type="protein sequence ID" value="KAF3323974.1"/>
    <property type="molecule type" value="Genomic_DNA"/>
</dbReference>
<sequence length="80" mass="8686">MSGLIDIWSAEMARRREKNGVVLSSNNPGSIEDETRPNKAQVVSSLSGTFLDRVLKSNSFEPATLDSEIALSVLVDCFGQ</sequence>
<organism evidence="1 2">
    <name type="scientific">Carex littledalei</name>
    <dbReference type="NCBI Taxonomy" id="544730"/>
    <lineage>
        <taxon>Eukaryota</taxon>
        <taxon>Viridiplantae</taxon>
        <taxon>Streptophyta</taxon>
        <taxon>Embryophyta</taxon>
        <taxon>Tracheophyta</taxon>
        <taxon>Spermatophyta</taxon>
        <taxon>Magnoliopsida</taxon>
        <taxon>Liliopsida</taxon>
        <taxon>Poales</taxon>
        <taxon>Cyperaceae</taxon>
        <taxon>Cyperoideae</taxon>
        <taxon>Cariceae</taxon>
        <taxon>Carex</taxon>
        <taxon>Carex subgen. Euthyceras</taxon>
    </lineage>
</organism>
<reference evidence="1" key="1">
    <citation type="submission" date="2020-01" db="EMBL/GenBank/DDBJ databases">
        <title>Genome sequence of Kobresia littledalei, the first chromosome-level genome in the family Cyperaceae.</title>
        <authorList>
            <person name="Qu G."/>
        </authorList>
    </citation>
    <scope>NUCLEOTIDE SEQUENCE</scope>
    <source>
        <strain evidence="1">C.B.Clarke</strain>
        <tissue evidence="1">Leaf</tissue>
    </source>
</reference>
<accession>A0A833QR85</accession>
<evidence type="ECO:0000313" key="2">
    <source>
        <dbReference type="Proteomes" id="UP000623129"/>
    </source>
</evidence>
<dbReference type="OrthoDB" id="607613at2759"/>
<protein>
    <submittedName>
        <fullName evidence="1">Uncharacterized protein</fullName>
    </submittedName>
</protein>
<keyword evidence="2" id="KW-1185">Reference proteome</keyword>
<evidence type="ECO:0000313" key="1">
    <source>
        <dbReference type="EMBL" id="KAF3323974.1"/>
    </source>
</evidence>
<dbReference type="Proteomes" id="UP000623129">
    <property type="component" value="Unassembled WGS sequence"/>
</dbReference>
<proteinExistence type="predicted"/>